<reference evidence="6 7" key="1">
    <citation type="submission" date="2019-05" db="EMBL/GenBank/DDBJ databases">
        <title>Arcobacter sp. nov., isolated from sea sediment.</title>
        <authorList>
            <person name="Kim W."/>
        </authorList>
    </citation>
    <scope>NUCLEOTIDE SEQUENCE [LARGE SCALE GENOMIC DNA]</scope>
    <source>
        <strain evidence="6 7">CAU 1517</strain>
    </source>
</reference>
<dbReference type="PROSITE" id="PS50850">
    <property type="entry name" value="MFS"/>
    <property type="match status" value="1"/>
</dbReference>
<dbReference type="PANTHER" id="PTHR11360:SF317">
    <property type="entry name" value="MAJOR FACILITATOR SUPERFAMILY (MFS) PROFILE DOMAIN-CONTAINING PROTEIN-RELATED"/>
    <property type="match status" value="1"/>
</dbReference>
<keyword evidence="7" id="KW-1185">Reference proteome</keyword>
<evidence type="ECO:0000259" key="5">
    <source>
        <dbReference type="PROSITE" id="PS50850"/>
    </source>
</evidence>
<gene>
    <name evidence="6" type="ORF">FDK22_09550</name>
</gene>
<evidence type="ECO:0000313" key="6">
    <source>
        <dbReference type="EMBL" id="TLP37559.1"/>
    </source>
</evidence>
<dbReference type="SUPFAM" id="SSF103473">
    <property type="entry name" value="MFS general substrate transporter"/>
    <property type="match status" value="1"/>
</dbReference>
<dbReference type="RefSeq" id="WP_138152704.1">
    <property type="nucleotide sequence ID" value="NZ_CBDDKQ010000004.1"/>
</dbReference>
<feature type="domain" description="Major facilitator superfamily (MFS) profile" evidence="5">
    <location>
        <begin position="1"/>
        <end position="405"/>
    </location>
</feature>
<sequence length="413" mass="44775">MIEKNRWLMALAAVGVHICIGSVYAWSVYVKPIQEQMQWNLTDVTIAFSVAIFFLGLSAALMGKFVEKNGPRVSALIAASLFGLGTMGSGLAILMESKLLLYFFYGVLGGCGLGIGYISPVSTLVKWFPDKRGMATGLAIMGFGFASAIWGPTIKILIEKVGISNTFFILGAIYFVVMFLSALYLQKPEEDFMPEKFKKKIESGKKKLKKDLANLTVNEAIKTPRFYGLWLMLFINVTCGIAIIGVASPLLQEVVGISAIAAAAAVGLMGIFNGAGRIFWASLSDLLTRPVVYIIFFATQAVAFYMLPSITEIVVFQVILYFIMSCYGGGFASIPAYIGDIFGTKELGAIHGYILTAWAAAGLVGPLIISIVKDITGSYSQTLYVFSGFFLIALVISILMLSNIKKIKKEKGI</sequence>
<dbReference type="InterPro" id="IPR036259">
    <property type="entry name" value="MFS_trans_sf"/>
</dbReference>
<evidence type="ECO:0000256" key="4">
    <source>
        <dbReference type="SAM" id="Phobius"/>
    </source>
</evidence>
<dbReference type="AlphaFoldDB" id="A0A5R8XZ95"/>
<feature type="transmembrane region" description="Helical" evidence="4">
    <location>
        <begin position="383"/>
        <end position="401"/>
    </location>
</feature>
<feature type="transmembrane region" description="Helical" evidence="4">
    <location>
        <begin position="73"/>
        <end position="94"/>
    </location>
</feature>
<feature type="transmembrane region" description="Helical" evidence="4">
    <location>
        <begin position="227"/>
        <end position="248"/>
    </location>
</feature>
<feature type="transmembrane region" description="Helical" evidence="4">
    <location>
        <begin position="100"/>
        <end position="121"/>
    </location>
</feature>
<feature type="transmembrane region" description="Helical" evidence="4">
    <location>
        <begin position="46"/>
        <end position="66"/>
    </location>
</feature>
<feature type="transmembrane region" description="Helical" evidence="4">
    <location>
        <begin position="163"/>
        <end position="185"/>
    </location>
</feature>
<dbReference type="InterPro" id="IPR011701">
    <property type="entry name" value="MFS"/>
</dbReference>
<keyword evidence="3 4" id="KW-0472">Membrane</keyword>
<evidence type="ECO:0000313" key="7">
    <source>
        <dbReference type="Proteomes" id="UP000308901"/>
    </source>
</evidence>
<feature type="transmembrane region" description="Helical" evidence="4">
    <location>
        <begin position="133"/>
        <end position="151"/>
    </location>
</feature>
<evidence type="ECO:0000256" key="1">
    <source>
        <dbReference type="ARBA" id="ARBA00022692"/>
    </source>
</evidence>
<dbReference type="InterPro" id="IPR050327">
    <property type="entry name" value="Proton-linked_MCT"/>
</dbReference>
<feature type="transmembrane region" description="Helical" evidence="4">
    <location>
        <begin position="254"/>
        <end position="274"/>
    </location>
</feature>
<feature type="transmembrane region" description="Helical" evidence="4">
    <location>
        <begin position="286"/>
        <end position="307"/>
    </location>
</feature>
<feature type="transmembrane region" description="Helical" evidence="4">
    <location>
        <begin position="313"/>
        <end position="338"/>
    </location>
</feature>
<dbReference type="InterPro" id="IPR020846">
    <property type="entry name" value="MFS_dom"/>
</dbReference>
<dbReference type="Proteomes" id="UP000308901">
    <property type="component" value="Unassembled WGS sequence"/>
</dbReference>
<dbReference type="Gene3D" id="1.20.1250.20">
    <property type="entry name" value="MFS general substrate transporter like domains"/>
    <property type="match status" value="2"/>
</dbReference>
<proteinExistence type="predicted"/>
<protein>
    <submittedName>
        <fullName evidence="6">OFA family MFS transporter</fullName>
    </submittedName>
</protein>
<keyword evidence="1 4" id="KW-0812">Transmembrane</keyword>
<dbReference type="GO" id="GO:0022857">
    <property type="term" value="F:transmembrane transporter activity"/>
    <property type="evidence" value="ECO:0007669"/>
    <property type="project" value="InterPro"/>
</dbReference>
<dbReference type="CDD" id="cd17353">
    <property type="entry name" value="MFS_OFA_like"/>
    <property type="match status" value="1"/>
</dbReference>
<keyword evidence="2 4" id="KW-1133">Transmembrane helix</keyword>
<name>A0A5R8XZ95_9BACT</name>
<evidence type="ECO:0000256" key="2">
    <source>
        <dbReference type="ARBA" id="ARBA00022989"/>
    </source>
</evidence>
<feature type="transmembrane region" description="Helical" evidence="4">
    <location>
        <begin position="350"/>
        <end position="371"/>
    </location>
</feature>
<dbReference type="PANTHER" id="PTHR11360">
    <property type="entry name" value="MONOCARBOXYLATE TRANSPORTER"/>
    <property type="match status" value="1"/>
</dbReference>
<accession>A0A5R8XZ95</accession>
<dbReference type="OrthoDB" id="9793415at2"/>
<comment type="caution">
    <text evidence="6">The sequence shown here is derived from an EMBL/GenBank/DDBJ whole genome shotgun (WGS) entry which is preliminary data.</text>
</comment>
<organism evidence="6 7">
    <name type="scientific">Arcobacter arenosus</name>
    <dbReference type="NCBI Taxonomy" id="2576037"/>
    <lineage>
        <taxon>Bacteria</taxon>
        <taxon>Pseudomonadati</taxon>
        <taxon>Campylobacterota</taxon>
        <taxon>Epsilonproteobacteria</taxon>
        <taxon>Campylobacterales</taxon>
        <taxon>Arcobacteraceae</taxon>
        <taxon>Arcobacter</taxon>
    </lineage>
</organism>
<feature type="transmembrane region" description="Helical" evidence="4">
    <location>
        <begin position="7"/>
        <end position="26"/>
    </location>
</feature>
<dbReference type="Pfam" id="PF07690">
    <property type="entry name" value="MFS_1"/>
    <property type="match status" value="1"/>
</dbReference>
<dbReference type="EMBL" id="VANU01000004">
    <property type="protein sequence ID" value="TLP37559.1"/>
    <property type="molecule type" value="Genomic_DNA"/>
</dbReference>
<evidence type="ECO:0000256" key="3">
    <source>
        <dbReference type="ARBA" id="ARBA00023136"/>
    </source>
</evidence>